<dbReference type="PANTHER" id="PTHR43591">
    <property type="entry name" value="METHYLTRANSFERASE"/>
    <property type="match status" value="1"/>
</dbReference>
<dbReference type="SUPFAM" id="SSF53335">
    <property type="entry name" value="S-adenosyl-L-methionine-dependent methyltransferases"/>
    <property type="match status" value="1"/>
</dbReference>
<dbReference type="STRING" id="1157962.A0A250XE50"/>
<name>A0A250XE50_9CHLO</name>
<proteinExistence type="predicted"/>
<dbReference type="GO" id="GO:0008757">
    <property type="term" value="F:S-adenosylmethionine-dependent methyltransferase activity"/>
    <property type="evidence" value="ECO:0007669"/>
    <property type="project" value="InterPro"/>
</dbReference>
<dbReference type="InterPro" id="IPR013216">
    <property type="entry name" value="Methyltransf_11"/>
</dbReference>
<dbReference type="OrthoDB" id="10017101at2759"/>
<dbReference type="CDD" id="cd02440">
    <property type="entry name" value="AdoMet_MTases"/>
    <property type="match status" value="1"/>
</dbReference>
<dbReference type="InterPro" id="IPR029063">
    <property type="entry name" value="SAM-dependent_MTases_sf"/>
</dbReference>
<evidence type="ECO:0000313" key="3">
    <source>
        <dbReference type="Proteomes" id="UP000232323"/>
    </source>
</evidence>
<evidence type="ECO:0000313" key="2">
    <source>
        <dbReference type="EMBL" id="GAX81358.1"/>
    </source>
</evidence>
<dbReference type="Gene3D" id="3.40.50.150">
    <property type="entry name" value="Vaccinia Virus protein VP39"/>
    <property type="match status" value="1"/>
</dbReference>
<organism evidence="2 3">
    <name type="scientific">Chlamydomonas eustigma</name>
    <dbReference type="NCBI Taxonomy" id="1157962"/>
    <lineage>
        <taxon>Eukaryota</taxon>
        <taxon>Viridiplantae</taxon>
        <taxon>Chlorophyta</taxon>
        <taxon>core chlorophytes</taxon>
        <taxon>Chlorophyceae</taxon>
        <taxon>CS clade</taxon>
        <taxon>Chlamydomonadales</taxon>
        <taxon>Chlamydomonadaceae</taxon>
        <taxon>Chlamydomonas</taxon>
    </lineage>
</organism>
<sequence>MTAMPVKKEGLCCDRCRRTFDSSEQYLDLTLTSGIQQKAYQRKEWGGTELFRSPLVSFAYERGWRQGFSWAGFPGVEEEYDLAMDYLAPAYGNILIDMSCGSGLFSRRFAKSGKFTGVVAADFSESMLQQARSYFKEDGTLGGRTPITLLRADVGRLPFKTGSVSAMHAGAAIHCWPNPQAALAEISRVLKPGGVFVASTFMVASAPLGQAIGNDEIFRPFNQVDPTFLAARSQYKWWEEEELRDLCTSVGLEGFTRTRQWRFIMFCARKPE</sequence>
<dbReference type="AlphaFoldDB" id="A0A250XE50"/>
<dbReference type="Proteomes" id="UP000232323">
    <property type="component" value="Unassembled WGS sequence"/>
</dbReference>
<dbReference type="PANTHER" id="PTHR43591:SF99">
    <property type="entry name" value="OS06G0646000 PROTEIN"/>
    <property type="match status" value="1"/>
</dbReference>
<keyword evidence="3" id="KW-1185">Reference proteome</keyword>
<reference evidence="2 3" key="1">
    <citation type="submission" date="2017-08" db="EMBL/GenBank/DDBJ databases">
        <title>Acidophilic green algal genome provides insights into adaptation to an acidic environment.</title>
        <authorList>
            <person name="Hirooka S."/>
            <person name="Hirose Y."/>
            <person name="Kanesaki Y."/>
            <person name="Higuchi S."/>
            <person name="Fujiwara T."/>
            <person name="Onuma R."/>
            <person name="Era A."/>
            <person name="Ohbayashi R."/>
            <person name="Uzuka A."/>
            <person name="Nozaki H."/>
            <person name="Yoshikawa H."/>
            <person name="Miyagishima S.Y."/>
        </authorList>
    </citation>
    <scope>NUCLEOTIDE SEQUENCE [LARGE SCALE GENOMIC DNA]</scope>
    <source>
        <strain evidence="2 3">NIES-2499</strain>
    </source>
</reference>
<accession>A0A250XE50</accession>
<protein>
    <recommendedName>
        <fullName evidence="1">Methyltransferase type 11 domain-containing protein</fullName>
    </recommendedName>
</protein>
<gene>
    <name evidence="2" type="ORF">CEUSTIGMA_g8789.t1</name>
</gene>
<comment type="caution">
    <text evidence="2">The sequence shown here is derived from an EMBL/GenBank/DDBJ whole genome shotgun (WGS) entry which is preliminary data.</text>
</comment>
<feature type="domain" description="Methyltransferase type 11" evidence="1">
    <location>
        <begin position="97"/>
        <end position="197"/>
    </location>
</feature>
<dbReference type="Pfam" id="PF08241">
    <property type="entry name" value="Methyltransf_11"/>
    <property type="match status" value="1"/>
</dbReference>
<dbReference type="EMBL" id="BEGY01000064">
    <property type="protein sequence ID" value="GAX81358.1"/>
    <property type="molecule type" value="Genomic_DNA"/>
</dbReference>
<evidence type="ECO:0000259" key="1">
    <source>
        <dbReference type="Pfam" id="PF08241"/>
    </source>
</evidence>